<name>A0AA46NTJ4_9NOCA</name>
<dbReference type="Pfam" id="PF04255">
    <property type="entry name" value="DUF433"/>
    <property type="match status" value="1"/>
</dbReference>
<dbReference type="RefSeq" id="WP_263507394.1">
    <property type="nucleotide sequence ID" value="NZ_CP106982.1"/>
</dbReference>
<organism evidence="2 3">
    <name type="scientific">Rhodococcus aetherivorans</name>
    <dbReference type="NCBI Taxonomy" id="191292"/>
    <lineage>
        <taxon>Bacteria</taxon>
        <taxon>Bacillati</taxon>
        <taxon>Actinomycetota</taxon>
        <taxon>Actinomycetes</taxon>
        <taxon>Mycobacteriales</taxon>
        <taxon>Nocardiaceae</taxon>
        <taxon>Rhodococcus</taxon>
    </lineage>
</organism>
<reference evidence="2" key="1">
    <citation type="submission" date="2022-09" db="EMBL/GenBank/DDBJ databases">
        <title>The genome sequence of Rhodococcus aetherivorans N1.</title>
        <authorList>
            <person name="Jiang W."/>
        </authorList>
    </citation>
    <scope>NUCLEOTIDE SEQUENCE</scope>
    <source>
        <strain evidence="2">N1</strain>
    </source>
</reference>
<dbReference type="InterPro" id="IPR036388">
    <property type="entry name" value="WH-like_DNA-bd_sf"/>
</dbReference>
<dbReference type="SUPFAM" id="SSF46689">
    <property type="entry name" value="Homeodomain-like"/>
    <property type="match status" value="1"/>
</dbReference>
<dbReference type="Gene3D" id="1.10.10.10">
    <property type="entry name" value="Winged helix-like DNA-binding domain superfamily/Winged helix DNA-binding domain"/>
    <property type="match status" value="1"/>
</dbReference>
<proteinExistence type="predicted"/>
<evidence type="ECO:0000313" key="2">
    <source>
        <dbReference type="EMBL" id="UYF92429.1"/>
    </source>
</evidence>
<gene>
    <name evidence="2" type="ORF">OCS65_18285</name>
</gene>
<dbReference type="GeneID" id="83622408"/>
<evidence type="ECO:0000259" key="1">
    <source>
        <dbReference type="Pfam" id="PF21321"/>
    </source>
</evidence>
<protein>
    <submittedName>
        <fullName evidence="2">DUF433 domain-containing protein</fullName>
    </submittedName>
</protein>
<dbReference type="InterPro" id="IPR007367">
    <property type="entry name" value="DUF433"/>
</dbReference>
<dbReference type="AlphaFoldDB" id="A0AA46NTJ4"/>
<evidence type="ECO:0000313" key="3">
    <source>
        <dbReference type="Proteomes" id="UP001163947"/>
    </source>
</evidence>
<dbReference type="Proteomes" id="UP001163947">
    <property type="component" value="Chromosome"/>
</dbReference>
<dbReference type="Pfam" id="PF21321">
    <property type="entry name" value="HTH_66"/>
    <property type="match status" value="1"/>
</dbReference>
<accession>A0AA46NTJ4</accession>
<dbReference type="EMBL" id="CP106982">
    <property type="protein sequence ID" value="UYF92429.1"/>
    <property type="molecule type" value="Genomic_DNA"/>
</dbReference>
<feature type="domain" description="Putative antitoxin VapB45-like DNA-binding HTH" evidence="1">
    <location>
        <begin position="15"/>
        <end position="84"/>
    </location>
</feature>
<dbReference type="InterPro" id="IPR048708">
    <property type="entry name" value="VapB45-like_HTH"/>
</dbReference>
<sequence length="224" mass="25177">MAAKQRQSDIRYTSPICTASQAARLAEMPVNTVRAWTRPTATRPAIVHTIENSQRGWPTVPLVGVIETWSMRALRKAGIPMQKLTRVAEQLREELNDPYVLARPLLFTDGVDLYRRDRGDLFRIEDGQQPIEQVIQNYLSRVELDDDREPKAFKISLTNGVELSIDPRFNAGRPSFERNRIPVFAVLGALRAGEPSAVVASDYDLSAEEVHAVEVAPKWLTEVA</sequence>
<dbReference type="InterPro" id="IPR009057">
    <property type="entry name" value="Homeodomain-like_sf"/>
</dbReference>